<dbReference type="InterPro" id="IPR013332">
    <property type="entry name" value="KPR_N"/>
</dbReference>
<evidence type="ECO:0000259" key="11">
    <source>
        <dbReference type="Pfam" id="PF02558"/>
    </source>
</evidence>
<evidence type="ECO:0000256" key="1">
    <source>
        <dbReference type="ARBA" id="ARBA00004994"/>
    </source>
</evidence>
<dbReference type="EC" id="1.1.1.169" evidence="3 9"/>
<keyword evidence="10" id="KW-0472">Membrane</keyword>
<reference evidence="13 14" key="1">
    <citation type="submission" date="2022-04" db="EMBL/GenBank/DDBJ databases">
        <authorList>
            <person name="Ra J.-S."/>
            <person name="Kim S.-B."/>
        </authorList>
    </citation>
    <scope>NUCLEOTIDE SEQUENCE [LARGE SCALE GENOMIC DNA]</scope>
    <source>
        <strain evidence="13 14">MMS21-Er5</strain>
    </source>
</reference>
<evidence type="ECO:0000256" key="2">
    <source>
        <dbReference type="ARBA" id="ARBA00007870"/>
    </source>
</evidence>
<comment type="catalytic activity">
    <reaction evidence="8 9">
        <text>(R)-pantoate + NADP(+) = 2-dehydropantoate + NADPH + H(+)</text>
        <dbReference type="Rhea" id="RHEA:16233"/>
        <dbReference type="ChEBI" id="CHEBI:11561"/>
        <dbReference type="ChEBI" id="CHEBI:15378"/>
        <dbReference type="ChEBI" id="CHEBI:15980"/>
        <dbReference type="ChEBI" id="CHEBI:57783"/>
        <dbReference type="ChEBI" id="CHEBI:58349"/>
        <dbReference type="EC" id="1.1.1.169"/>
    </reaction>
</comment>
<dbReference type="Gene3D" id="1.10.1040.10">
    <property type="entry name" value="N-(1-d-carboxylethyl)-l-norvaline Dehydrogenase, domain 2"/>
    <property type="match status" value="1"/>
</dbReference>
<feature type="domain" description="Ketopantoate reductase N-terminal" evidence="11">
    <location>
        <begin position="8"/>
        <end position="141"/>
    </location>
</feature>
<evidence type="ECO:0000256" key="7">
    <source>
        <dbReference type="ARBA" id="ARBA00032024"/>
    </source>
</evidence>
<organism evidence="13 14">
    <name type="scientific">Flavobacterium humidisoli</name>
    <dbReference type="NCBI Taxonomy" id="2937442"/>
    <lineage>
        <taxon>Bacteria</taxon>
        <taxon>Pseudomonadati</taxon>
        <taxon>Bacteroidota</taxon>
        <taxon>Flavobacteriia</taxon>
        <taxon>Flavobacteriales</taxon>
        <taxon>Flavobacteriaceae</taxon>
        <taxon>Flavobacterium</taxon>
    </lineage>
</organism>
<comment type="pathway">
    <text evidence="1 9">Cofactor biosynthesis; (R)-pantothenate biosynthesis; (R)-pantoate from 3-methyl-2-oxobutanoate: step 2/2.</text>
</comment>
<evidence type="ECO:0000256" key="3">
    <source>
        <dbReference type="ARBA" id="ARBA00013014"/>
    </source>
</evidence>
<keyword evidence="9" id="KW-0566">Pantothenate biosynthesis</keyword>
<sequence length="308" mass="34157">MKPNQNHIYIVGNGVIGKALAVALILNERKVTILRGSIDNQPAIIENIQVEIENKIIEAEVAVSSLSNFESLDGIILLTNKSFGNSVLADKLKNKTGKSPIVFLQNGLHIENSFLNKGFDELYRCVLLATSESLENNKVRFKLVAPSPIGIVKGSNDILQQIVDVLNTSLFSFRNEKDIQTIIWKKVISNCVFNSICPLLETDNGIFQRNEEVLQIAQMVIKECLSVSKEYDINLTMEVVLENILAISKMSDGQKISTYQDILNKRETEIETMNLAIAESAILKGNIAVPVTAMLGQLVKIKSELSRN</sequence>
<dbReference type="EMBL" id="CP096829">
    <property type="protein sequence ID" value="UPZ14370.1"/>
    <property type="molecule type" value="Genomic_DNA"/>
</dbReference>
<dbReference type="PANTHER" id="PTHR21708">
    <property type="entry name" value="PROBABLE 2-DEHYDROPANTOATE 2-REDUCTASE"/>
    <property type="match status" value="1"/>
</dbReference>
<feature type="domain" description="Ketopantoate reductase C-terminal" evidence="12">
    <location>
        <begin position="178"/>
        <end position="302"/>
    </location>
</feature>
<dbReference type="InterPro" id="IPR013328">
    <property type="entry name" value="6PGD_dom2"/>
</dbReference>
<keyword evidence="6 9" id="KW-0560">Oxidoreductase</keyword>
<evidence type="ECO:0000256" key="6">
    <source>
        <dbReference type="ARBA" id="ARBA00023002"/>
    </source>
</evidence>
<dbReference type="InterPro" id="IPR008927">
    <property type="entry name" value="6-PGluconate_DH-like_C_sf"/>
</dbReference>
<name>A0ABY4LMY3_9FLAO</name>
<dbReference type="RefSeq" id="WP_248726670.1">
    <property type="nucleotide sequence ID" value="NZ_CP096829.1"/>
</dbReference>
<comment type="function">
    <text evidence="9">Catalyzes the NADPH-dependent reduction of ketopantoate into pantoic acid.</text>
</comment>
<evidence type="ECO:0000256" key="8">
    <source>
        <dbReference type="ARBA" id="ARBA00048793"/>
    </source>
</evidence>
<dbReference type="InterPro" id="IPR051402">
    <property type="entry name" value="KPR-Related"/>
</dbReference>
<keyword evidence="10" id="KW-0812">Transmembrane</keyword>
<dbReference type="Proteomes" id="UP000829998">
    <property type="component" value="Chromosome"/>
</dbReference>
<dbReference type="InterPro" id="IPR036291">
    <property type="entry name" value="NAD(P)-bd_dom_sf"/>
</dbReference>
<dbReference type="Pfam" id="PF08546">
    <property type="entry name" value="ApbA_C"/>
    <property type="match status" value="1"/>
</dbReference>
<proteinExistence type="inferred from homology"/>
<comment type="similarity">
    <text evidence="2 9">Belongs to the ketopantoate reductase family.</text>
</comment>
<dbReference type="GO" id="GO:0008677">
    <property type="term" value="F:2-dehydropantoate 2-reductase activity"/>
    <property type="evidence" value="ECO:0007669"/>
    <property type="project" value="UniProtKB-EC"/>
</dbReference>
<dbReference type="NCBIfam" id="TIGR00745">
    <property type="entry name" value="apbA_panE"/>
    <property type="match status" value="1"/>
</dbReference>
<dbReference type="InterPro" id="IPR013752">
    <property type="entry name" value="KPA_reductase"/>
</dbReference>
<accession>A0ABY4LMY3</accession>
<evidence type="ECO:0000313" key="14">
    <source>
        <dbReference type="Proteomes" id="UP000829998"/>
    </source>
</evidence>
<evidence type="ECO:0000313" key="13">
    <source>
        <dbReference type="EMBL" id="UPZ14370.1"/>
    </source>
</evidence>
<feature type="transmembrane region" description="Helical" evidence="10">
    <location>
        <begin position="6"/>
        <end position="26"/>
    </location>
</feature>
<evidence type="ECO:0000256" key="10">
    <source>
        <dbReference type="SAM" id="Phobius"/>
    </source>
</evidence>
<gene>
    <name evidence="13" type="ORF">M0M44_16575</name>
</gene>
<evidence type="ECO:0000259" key="12">
    <source>
        <dbReference type="Pfam" id="PF08546"/>
    </source>
</evidence>
<dbReference type="Pfam" id="PF02558">
    <property type="entry name" value="ApbA"/>
    <property type="match status" value="1"/>
</dbReference>
<evidence type="ECO:0000256" key="4">
    <source>
        <dbReference type="ARBA" id="ARBA00019465"/>
    </source>
</evidence>
<dbReference type="InterPro" id="IPR003710">
    <property type="entry name" value="ApbA"/>
</dbReference>
<keyword evidence="14" id="KW-1185">Reference proteome</keyword>
<dbReference type="SUPFAM" id="SSF48179">
    <property type="entry name" value="6-phosphogluconate dehydrogenase C-terminal domain-like"/>
    <property type="match status" value="1"/>
</dbReference>
<keyword evidence="10" id="KW-1133">Transmembrane helix</keyword>
<evidence type="ECO:0000256" key="5">
    <source>
        <dbReference type="ARBA" id="ARBA00022857"/>
    </source>
</evidence>
<dbReference type="SUPFAM" id="SSF51735">
    <property type="entry name" value="NAD(P)-binding Rossmann-fold domains"/>
    <property type="match status" value="1"/>
</dbReference>
<evidence type="ECO:0000256" key="9">
    <source>
        <dbReference type="RuleBase" id="RU362068"/>
    </source>
</evidence>
<keyword evidence="5 9" id="KW-0521">NADP</keyword>
<protein>
    <recommendedName>
        <fullName evidence="4 9">2-dehydropantoate 2-reductase</fullName>
        <ecNumber evidence="3 9">1.1.1.169</ecNumber>
    </recommendedName>
    <alternativeName>
        <fullName evidence="7 9">Ketopantoate reductase</fullName>
    </alternativeName>
</protein>
<dbReference type="PANTHER" id="PTHR21708:SF26">
    <property type="entry name" value="2-DEHYDROPANTOATE 2-REDUCTASE"/>
    <property type="match status" value="1"/>
</dbReference>
<dbReference type="Gene3D" id="3.40.50.720">
    <property type="entry name" value="NAD(P)-binding Rossmann-like Domain"/>
    <property type="match status" value="1"/>
</dbReference>